<evidence type="ECO:0000313" key="2">
    <source>
        <dbReference type="EMBL" id="PFX21350.1"/>
    </source>
</evidence>
<dbReference type="Proteomes" id="UP000225706">
    <property type="component" value="Unassembled WGS sequence"/>
</dbReference>
<evidence type="ECO:0000313" key="3">
    <source>
        <dbReference type="Proteomes" id="UP000225706"/>
    </source>
</evidence>
<evidence type="ECO:0008006" key="4">
    <source>
        <dbReference type="Google" id="ProtNLM"/>
    </source>
</evidence>
<sequence length="81" mass="9246">MMQHAIVVNMFASLLFGTFAHPRLTQDVSGARLLLEEPEMTECPDPIDMSFCLFEFLYNEACFKGTEEFNKRCQNLCTGLC</sequence>
<proteinExistence type="predicted"/>
<feature type="chain" id="PRO_5013219515" description="ShKT domain-containing protein" evidence="1">
    <location>
        <begin position="21"/>
        <end position="81"/>
    </location>
</feature>
<evidence type="ECO:0000256" key="1">
    <source>
        <dbReference type="SAM" id="SignalP"/>
    </source>
</evidence>
<gene>
    <name evidence="2" type="ORF">AWC38_SpisGene14157</name>
</gene>
<name>A0A2B4RXS3_STYPI</name>
<protein>
    <recommendedName>
        <fullName evidence="4">ShKT domain-containing protein</fullName>
    </recommendedName>
</protein>
<keyword evidence="1" id="KW-0732">Signal</keyword>
<dbReference type="EMBL" id="LSMT01000280">
    <property type="protein sequence ID" value="PFX21350.1"/>
    <property type="molecule type" value="Genomic_DNA"/>
</dbReference>
<dbReference type="AlphaFoldDB" id="A0A2B4RXS3"/>
<reference evidence="3" key="1">
    <citation type="journal article" date="2017" name="bioRxiv">
        <title>Comparative analysis of the genomes of Stylophora pistillata and Acropora digitifera provides evidence for extensive differences between species of corals.</title>
        <authorList>
            <person name="Voolstra C.R."/>
            <person name="Li Y."/>
            <person name="Liew Y.J."/>
            <person name="Baumgarten S."/>
            <person name="Zoccola D."/>
            <person name="Flot J.-F."/>
            <person name="Tambutte S."/>
            <person name="Allemand D."/>
            <person name="Aranda M."/>
        </authorList>
    </citation>
    <scope>NUCLEOTIDE SEQUENCE [LARGE SCALE GENOMIC DNA]</scope>
</reference>
<organism evidence="2 3">
    <name type="scientific">Stylophora pistillata</name>
    <name type="common">Smooth cauliflower coral</name>
    <dbReference type="NCBI Taxonomy" id="50429"/>
    <lineage>
        <taxon>Eukaryota</taxon>
        <taxon>Metazoa</taxon>
        <taxon>Cnidaria</taxon>
        <taxon>Anthozoa</taxon>
        <taxon>Hexacorallia</taxon>
        <taxon>Scleractinia</taxon>
        <taxon>Astrocoeniina</taxon>
        <taxon>Pocilloporidae</taxon>
        <taxon>Stylophora</taxon>
    </lineage>
</organism>
<feature type="signal peptide" evidence="1">
    <location>
        <begin position="1"/>
        <end position="20"/>
    </location>
</feature>
<comment type="caution">
    <text evidence="2">The sequence shown here is derived from an EMBL/GenBank/DDBJ whole genome shotgun (WGS) entry which is preliminary data.</text>
</comment>
<keyword evidence="3" id="KW-1185">Reference proteome</keyword>
<accession>A0A2B4RXS3</accession>